<feature type="compositionally biased region" description="Polar residues" evidence="1">
    <location>
        <begin position="88"/>
        <end position="97"/>
    </location>
</feature>
<name>A0A845Q9P3_9HYPH</name>
<feature type="region of interest" description="Disordered" evidence="1">
    <location>
        <begin position="1"/>
        <end position="42"/>
    </location>
</feature>
<proteinExistence type="predicted"/>
<dbReference type="AlphaFoldDB" id="A0A845Q9P3"/>
<feature type="compositionally biased region" description="Low complexity" evidence="1">
    <location>
        <begin position="9"/>
        <end position="22"/>
    </location>
</feature>
<dbReference type="RefSeq" id="WP_036263516.1">
    <property type="nucleotide sequence ID" value="NZ_BMHN01000001.1"/>
</dbReference>
<keyword evidence="4" id="KW-1185">Reference proteome</keyword>
<dbReference type="Proteomes" id="UP000470384">
    <property type="component" value="Unassembled WGS sequence"/>
</dbReference>
<evidence type="ECO:0000313" key="3">
    <source>
        <dbReference type="EMBL" id="NBG95272.1"/>
    </source>
</evidence>
<evidence type="ECO:0000313" key="4">
    <source>
        <dbReference type="Proteomes" id="UP000470384"/>
    </source>
</evidence>
<dbReference type="OrthoDB" id="8454456at2"/>
<evidence type="ECO:0000256" key="1">
    <source>
        <dbReference type="SAM" id="MobiDB-lite"/>
    </source>
</evidence>
<dbReference type="EMBL" id="WXYQ01000005">
    <property type="protein sequence ID" value="NBG95272.1"/>
    <property type="molecule type" value="Genomic_DNA"/>
</dbReference>
<reference evidence="3 4" key="1">
    <citation type="journal article" date="2016" name="Int. J. Syst. Evol. Microbiol.">
        <title>Pyruvatibacter mobilis gen. nov., sp. nov., a marine bacterium from the culture broth of Picochlorum sp. 122.</title>
        <authorList>
            <person name="Wang G."/>
            <person name="Tang M."/>
            <person name="Wu H."/>
            <person name="Dai S."/>
            <person name="Li T."/>
            <person name="Chen C."/>
            <person name="He H."/>
            <person name="Fan J."/>
            <person name="Xiang W."/>
            <person name="Li X."/>
        </authorList>
    </citation>
    <scope>NUCLEOTIDE SEQUENCE [LARGE SCALE GENOMIC DNA]</scope>
    <source>
        <strain evidence="3 4">GYP-11</strain>
    </source>
</reference>
<comment type="caution">
    <text evidence="3">The sequence shown here is derived from an EMBL/GenBank/DDBJ whole genome shotgun (WGS) entry which is preliminary data.</text>
</comment>
<feature type="domain" description="Anti-sigma factor NepR" evidence="2">
    <location>
        <begin position="40"/>
        <end position="73"/>
    </location>
</feature>
<protein>
    <recommendedName>
        <fullName evidence="2">Anti-sigma factor NepR domain-containing protein</fullName>
    </recommendedName>
</protein>
<organism evidence="3 4">
    <name type="scientific">Pyruvatibacter mobilis</name>
    <dbReference type="NCBI Taxonomy" id="1712261"/>
    <lineage>
        <taxon>Bacteria</taxon>
        <taxon>Pseudomonadati</taxon>
        <taxon>Pseudomonadota</taxon>
        <taxon>Alphaproteobacteria</taxon>
        <taxon>Hyphomicrobiales</taxon>
        <taxon>Parvibaculaceae</taxon>
        <taxon>Pyruvatibacter</taxon>
    </lineage>
</organism>
<dbReference type="InterPro" id="IPR041649">
    <property type="entry name" value="NepR"/>
</dbReference>
<feature type="region of interest" description="Disordered" evidence="1">
    <location>
        <begin position="66"/>
        <end position="97"/>
    </location>
</feature>
<sequence length="97" mass="9933">MSTEYETRNGAGAPPGNGAANGSEKTGAAAENAGPAPRKDWLGDQLRDLYSSYAEEPIPDDLASLLDKLDETEPGGVQAAPGRKSDASDPSSGNEAQ</sequence>
<dbReference type="GeneID" id="300655262"/>
<dbReference type="Pfam" id="PF18557">
    <property type="entry name" value="NepR"/>
    <property type="match status" value="1"/>
</dbReference>
<gene>
    <name evidence="3" type="ORF">GTQ45_05965</name>
</gene>
<evidence type="ECO:0000259" key="2">
    <source>
        <dbReference type="Pfam" id="PF18557"/>
    </source>
</evidence>
<accession>A0A845Q9P3</accession>